<reference evidence="1 2" key="1">
    <citation type="journal article" date="2020" name="ISME J.">
        <title>Comparative genomics reveals insights into cyanobacterial evolution and habitat adaptation.</title>
        <authorList>
            <person name="Chen M.Y."/>
            <person name="Teng W.K."/>
            <person name="Zhao L."/>
            <person name="Hu C.X."/>
            <person name="Zhou Y.K."/>
            <person name="Han B.P."/>
            <person name="Song L.R."/>
            <person name="Shu W.S."/>
        </authorList>
    </citation>
    <scope>NUCLEOTIDE SEQUENCE [LARGE SCALE GENOMIC DNA]</scope>
    <source>
        <strain evidence="1 2">FACHB-391</strain>
    </source>
</reference>
<evidence type="ECO:0000313" key="2">
    <source>
        <dbReference type="Proteomes" id="UP000604661"/>
    </source>
</evidence>
<dbReference type="EMBL" id="JACJTE010000020">
    <property type="protein sequence ID" value="MBD2562701.1"/>
    <property type="molecule type" value="Genomic_DNA"/>
</dbReference>
<evidence type="ECO:0000313" key="1">
    <source>
        <dbReference type="EMBL" id="MBD2562701.1"/>
    </source>
</evidence>
<comment type="caution">
    <text evidence="1">The sequence shown here is derived from an EMBL/GenBank/DDBJ whole genome shotgun (WGS) entry which is preliminary data.</text>
</comment>
<dbReference type="RefSeq" id="WP_190894682.1">
    <property type="nucleotide sequence ID" value="NZ_JACJTE010000020.1"/>
</dbReference>
<gene>
    <name evidence="1" type="ORF">H6G95_19185</name>
</gene>
<accession>A0ABR8EZ79</accession>
<keyword evidence="2" id="KW-1185">Reference proteome</keyword>
<name>A0ABR8EZ79_NOSLI</name>
<organism evidence="1 2">
    <name type="scientific">Nostoc linckia FACHB-391</name>
    <dbReference type="NCBI Taxonomy" id="2692906"/>
    <lineage>
        <taxon>Bacteria</taxon>
        <taxon>Bacillati</taxon>
        <taxon>Cyanobacteriota</taxon>
        <taxon>Cyanophyceae</taxon>
        <taxon>Nostocales</taxon>
        <taxon>Nostocaceae</taxon>
        <taxon>Nostoc</taxon>
    </lineage>
</organism>
<protein>
    <submittedName>
        <fullName evidence="1">Uncharacterized protein</fullName>
    </submittedName>
</protein>
<dbReference type="Proteomes" id="UP000604661">
    <property type="component" value="Unassembled WGS sequence"/>
</dbReference>
<proteinExistence type="predicted"/>
<sequence length="66" mass="7510">MAVHNRLITPEERIQILAQRLRELGVVPDSPSSVRVKILLLTSSITSNLDYLVKIRNQDNSEILQN</sequence>